<dbReference type="InterPro" id="IPR036691">
    <property type="entry name" value="Endo/exonu/phosph_ase_sf"/>
</dbReference>
<dbReference type="GO" id="GO:0016605">
    <property type="term" value="C:PML body"/>
    <property type="evidence" value="ECO:0007669"/>
    <property type="project" value="UniProtKB-SubCell"/>
</dbReference>
<dbReference type="SUPFAM" id="SSF56219">
    <property type="entry name" value="DNase I-like"/>
    <property type="match status" value="1"/>
</dbReference>
<comment type="cofactor">
    <cofactor evidence="1">
        <name>Mn(2+)</name>
        <dbReference type="ChEBI" id="CHEBI:29035"/>
    </cofactor>
</comment>
<keyword evidence="6" id="KW-0227">DNA damage</keyword>
<dbReference type="InterPro" id="IPR054109">
    <property type="entry name" value="UBA_8"/>
</dbReference>
<dbReference type="GO" id="GO:0003697">
    <property type="term" value="F:single-stranded DNA binding"/>
    <property type="evidence" value="ECO:0007669"/>
    <property type="project" value="TreeGrafter"/>
</dbReference>
<evidence type="ECO:0000256" key="6">
    <source>
        <dbReference type="ARBA" id="ARBA00022763"/>
    </source>
</evidence>
<dbReference type="InterPro" id="IPR005135">
    <property type="entry name" value="Endo/exonuclease/phosphatase"/>
</dbReference>
<protein>
    <submittedName>
        <fullName evidence="13">Endo/exonuclease/phosphatase domain-containing protein</fullName>
    </submittedName>
</protein>
<dbReference type="InterPro" id="IPR009060">
    <property type="entry name" value="UBA-like_sf"/>
</dbReference>
<name>A0A183EVU9_9BILA</name>
<keyword evidence="9" id="KW-0234">DNA repair</keyword>
<dbReference type="Pfam" id="PF22566">
    <property type="entry name" value="UBA_8"/>
    <property type="match status" value="1"/>
</dbReference>
<accession>A0A183EVU9</accession>
<reference evidence="13" key="1">
    <citation type="submission" date="2016-06" db="UniProtKB">
        <authorList>
            <consortium name="WormBaseParasite"/>
        </authorList>
    </citation>
    <scope>IDENTIFICATION</scope>
</reference>
<keyword evidence="7" id="KW-0378">Hydrolase</keyword>
<evidence type="ECO:0000256" key="7">
    <source>
        <dbReference type="ARBA" id="ARBA00022801"/>
    </source>
</evidence>
<evidence type="ECO:0000256" key="2">
    <source>
        <dbReference type="ARBA" id="ARBA00001946"/>
    </source>
</evidence>
<comment type="cofactor">
    <cofactor evidence="2">
        <name>Mg(2+)</name>
        <dbReference type="ChEBI" id="CHEBI:18420"/>
    </cofactor>
</comment>
<proteinExistence type="predicted"/>
<keyword evidence="4" id="KW-0540">Nuclease</keyword>
<keyword evidence="5" id="KW-0479">Metal-binding</keyword>
<dbReference type="GO" id="GO:0046872">
    <property type="term" value="F:metal ion binding"/>
    <property type="evidence" value="ECO:0007669"/>
    <property type="project" value="UniProtKB-KW"/>
</dbReference>
<organism evidence="13">
    <name type="scientific">Gongylonema pulchrum</name>
    <dbReference type="NCBI Taxonomy" id="637853"/>
    <lineage>
        <taxon>Eukaryota</taxon>
        <taxon>Metazoa</taxon>
        <taxon>Ecdysozoa</taxon>
        <taxon>Nematoda</taxon>
        <taxon>Chromadorea</taxon>
        <taxon>Rhabditida</taxon>
        <taxon>Spirurina</taxon>
        <taxon>Spiruromorpha</taxon>
        <taxon>Spiruroidea</taxon>
        <taxon>Gongylonematidae</taxon>
        <taxon>Gongylonema</taxon>
    </lineage>
</organism>
<keyword evidence="8" id="KW-0460">Magnesium</keyword>
<dbReference type="GO" id="GO:0070260">
    <property type="term" value="F:5'-tyrosyl-DNA phosphodiesterase activity"/>
    <property type="evidence" value="ECO:0007669"/>
    <property type="project" value="TreeGrafter"/>
</dbReference>
<dbReference type="PANTHER" id="PTHR15822:SF4">
    <property type="entry name" value="TYROSYL-DNA PHOSPHODIESTERASE 2"/>
    <property type="match status" value="1"/>
</dbReference>
<dbReference type="CDD" id="cd09080">
    <property type="entry name" value="TDP2"/>
    <property type="match status" value="1"/>
</dbReference>
<sequence>MLFQENVLPSDAECERMLQEFARITRTDEACAHFFLQDFNWQLQASASFWLRQTLLVACAFVNKFVPALNRFFSYAEQDEAERATAKLTPPQKARTADKFTILSWNVDGLDLRSSTARFTAVCYTISKVGPDVAFLQEMTAELVQQVNRNLGGEYNILVATPVEPYFTVVLMKPDMPLISHNVARYEKSGMGRSMQLVESFTNGRRLLLLNTHLESMKEHSDVRRSQIQECYNQLKQWDDGKSIIIFGGDLNARNDEIGELPEGFKDAWVAAGSDSRYTFTWDTLRNDNRATGRGRCRFDRIFYNRCLLLFFFFFTGHCKEPSSVCYKCLKPVNRF</sequence>
<evidence type="ECO:0000256" key="3">
    <source>
        <dbReference type="ARBA" id="ARBA00004322"/>
    </source>
</evidence>
<feature type="domain" description="Endonuclease/exonuclease/phosphatase" evidence="11">
    <location>
        <begin position="103"/>
        <end position="308"/>
    </location>
</feature>
<evidence type="ECO:0000259" key="11">
    <source>
        <dbReference type="Pfam" id="PF03372"/>
    </source>
</evidence>
<dbReference type="InterPro" id="IPR051547">
    <property type="entry name" value="TDP2-like"/>
</dbReference>
<evidence type="ECO:0000256" key="1">
    <source>
        <dbReference type="ARBA" id="ARBA00001936"/>
    </source>
</evidence>
<dbReference type="Gene3D" id="3.60.10.10">
    <property type="entry name" value="Endonuclease/exonuclease/phosphatase"/>
    <property type="match status" value="1"/>
</dbReference>
<dbReference type="Pfam" id="PF03372">
    <property type="entry name" value="Exo_endo_phos"/>
    <property type="match status" value="1"/>
</dbReference>
<evidence type="ECO:0000256" key="4">
    <source>
        <dbReference type="ARBA" id="ARBA00022722"/>
    </source>
</evidence>
<dbReference type="WBParaSite" id="GPUH_0002512001-mRNA-1">
    <property type="protein sequence ID" value="GPUH_0002512001-mRNA-1"/>
    <property type="gene ID" value="GPUH_0002512001"/>
</dbReference>
<evidence type="ECO:0000256" key="5">
    <source>
        <dbReference type="ARBA" id="ARBA00022723"/>
    </source>
</evidence>
<feature type="domain" description="UBA-like" evidence="12">
    <location>
        <begin position="13"/>
        <end position="49"/>
    </location>
</feature>
<evidence type="ECO:0000313" key="13">
    <source>
        <dbReference type="WBParaSite" id="GPUH_0002512001-mRNA-1"/>
    </source>
</evidence>
<evidence type="ECO:0000256" key="8">
    <source>
        <dbReference type="ARBA" id="ARBA00022842"/>
    </source>
</evidence>
<evidence type="ECO:0000256" key="10">
    <source>
        <dbReference type="ARBA" id="ARBA00023242"/>
    </source>
</evidence>
<dbReference type="PANTHER" id="PTHR15822">
    <property type="entry name" value="TRAF AND TNF RECEPTOR-ASSOCIATED PROTEIN"/>
    <property type="match status" value="1"/>
</dbReference>
<comment type="subcellular location">
    <subcellularLocation>
        <location evidence="3">Nucleus</location>
        <location evidence="3">PML body</location>
    </subcellularLocation>
</comment>
<dbReference type="AlphaFoldDB" id="A0A183EVU9"/>
<dbReference type="GO" id="GO:0004518">
    <property type="term" value="F:nuclease activity"/>
    <property type="evidence" value="ECO:0007669"/>
    <property type="project" value="UniProtKB-KW"/>
</dbReference>
<dbReference type="GO" id="GO:0006302">
    <property type="term" value="P:double-strand break repair"/>
    <property type="evidence" value="ECO:0007669"/>
    <property type="project" value="TreeGrafter"/>
</dbReference>
<dbReference type="Gene3D" id="1.10.8.10">
    <property type="entry name" value="DNA helicase RuvA subunit, C-terminal domain"/>
    <property type="match status" value="1"/>
</dbReference>
<evidence type="ECO:0000259" key="12">
    <source>
        <dbReference type="Pfam" id="PF22566"/>
    </source>
</evidence>
<dbReference type="GO" id="GO:0005737">
    <property type="term" value="C:cytoplasm"/>
    <property type="evidence" value="ECO:0007669"/>
    <property type="project" value="TreeGrafter"/>
</dbReference>
<dbReference type="SUPFAM" id="SSF46934">
    <property type="entry name" value="UBA-like"/>
    <property type="match status" value="1"/>
</dbReference>
<keyword evidence="10" id="KW-0539">Nucleus</keyword>
<evidence type="ECO:0000256" key="9">
    <source>
        <dbReference type="ARBA" id="ARBA00023204"/>
    </source>
</evidence>